<evidence type="ECO:0000313" key="5">
    <source>
        <dbReference type="EnsemblMetazoa" id="LLOJ002071-PA"/>
    </source>
</evidence>
<accession>A0A1B0CCK3</accession>
<dbReference type="InterPro" id="IPR010989">
    <property type="entry name" value="SNARE"/>
</dbReference>
<dbReference type="GO" id="GO:0005484">
    <property type="term" value="F:SNAP receptor activity"/>
    <property type="evidence" value="ECO:0007669"/>
    <property type="project" value="TreeGrafter"/>
</dbReference>
<dbReference type="GO" id="GO:0006906">
    <property type="term" value="P:vesicle fusion"/>
    <property type="evidence" value="ECO:0007669"/>
    <property type="project" value="TreeGrafter"/>
</dbReference>
<dbReference type="AlphaFoldDB" id="A0A1B0CCK3"/>
<dbReference type="EMBL" id="AJWK01006866">
    <property type="status" value="NOT_ANNOTATED_CDS"/>
    <property type="molecule type" value="Genomic_DNA"/>
</dbReference>
<dbReference type="PROSITE" id="PS50192">
    <property type="entry name" value="T_SNARE"/>
    <property type="match status" value="1"/>
</dbReference>
<reference evidence="4" key="2">
    <citation type="journal article" date="2020" name="BMC">
        <title>Leishmania infection induces a limited differential gene expression in the sand fly midgut.</title>
        <authorList>
            <person name="Coutinho-Abreu I.V."/>
            <person name="Serafim T.D."/>
            <person name="Meneses C."/>
            <person name="Kamhawi S."/>
            <person name="Oliveira F."/>
            <person name="Valenzuela J.G."/>
        </authorList>
    </citation>
    <scope>NUCLEOTIDE SEQUENCE</scope>
    <source>
        <strain evidence="4">Jacobina</strain>
        <tissue evidence="4">Midgut</tissue>
    </source>
</reference>
<dbReference type="GO" id="GO:0006886">
    <property type="term" value="P:intracellular protein transport"/>
    <property type="evidence" value="ECO:0007669"/>
    <property type="project" value="TreeGrafter"/>
</dbReference>
<reference evidence="6" key="1">
    <citation type="submission" date="2012-05" db="EMBL/GenBank/DDBJ databases">
        <title>Whole Genome Assembly of Lutzomyia longipalpis.</title>
        <authorList>
            <person name="Richards S."/>
            <person name="Qu C."/>
            <person name="Dillon R."/>
            <person name="Worley K."/>
            <person name="Scherer S."/>
            <person name="Batterton M."/>
            <person name="Taylor A."/>
            <person name="Hawes A."/>
            <person name="Hernandez B."/>
            <person name="Kovar C."/>
            <person name="Mandapat C."/>
            <person name="Pham C."/>
            <person name="Qu C."/>
            <person name="Jing C."/>
            <person name="Bess C."/>
            <person name="Bandaranaike D."/>
            <person name="Ngo D."/>
            <person name="Ongeri F."/>
            <person name="Arias F."/>
            <person name="Lara F."/>
            <person name="Weissenberger G."/>
            <person name="Kamau G."/>
            <person name="Han H."/>
            <person name="Shen H."/>
            <person name="Dinh H."/>
            <person name="Khalil I."/>
            <person name="Jones J."/>
            <person name="Shafer J."/>
            <person name="Jayaseelan J."/>
            <person name="Quiroz J."/>
            <person name="Blankenburg K."/>
            <person name="Nguyen L."/>
            <person name="Jackson L."/>
            <person name="Francisco L."/>
            <person name="Tang L.-Y."/>
            <person name="Pu L.-L."/>
            <person name="Perales L."/>
            <person name="Lorensuhewa L."/>
            <person name="Munidasa M."/>
            <person name="Coyle M."/>
            <person name="Taylor M."/>
            <person name="Puazo M."/>
            <person name="Firestine M."/>
            <person name="Scheel M."/>
            <person name="Javaid M."/>
            <person name="Wang M."/>
            <person name="Li M."/>
            <person name="Tabassum N."/>
            <person name="Saada N."/>
            <person name="Osuji N."/>
            <person name="Aqrawi P."/>
            <person name="Fu Q."/>
            <person name="Thornton R."/>
            <person name="Raj R."/>
            <person name="Goodspeed R."/>
            <person name="Mata R."/>
            <person name="Najjar R."/>
            <person name="Gubbala S."/>
            <person name="Lee S."/>
            <person name="Denson S."/>
            <person name="Patil S."/>
            <person name="Macmil S."/>
            <person name="Qi S."/>
            <person name="Matskevitch T."/>
            <person name="Palculict T."/>
            <person name="Mathew T."/>
            <person name="Vee V."/>
            <person name="Velamala V."/>
            <person name="Korchina V."/>
            <person name="Cai W."/>
            <person name="Liu W."/>
            <person name="Dai W."/>
            <person name="Zou X."/>
            <person name="Zhu Y."/>
            <person name="Zhang Y."/>
            <person name="Wu Y.-Q."/>
            <person name="Xin Y."/>
            <person name="Nazarath L."/>
            <person name="Kovar C."/>
            <person name="Han Y."/>
            <person name="Muzny D."/>
            <person name="Gibbs R."/>
        </authorList>
    </citation>
    <scope>NUCLEOTIDE SEQUENCE [LARGE SCALE GENOMIC DNA]</scope>
    <source>
        <strain evidence="6">Jacobina</strain>
    </source>
</reference>
<dbReference type="GO" id="GO:0000421">
    <property type="term" value="C:autophagosome membrane"/>
    <property type="evidence" value="ECO:0007669"/>
    <property type="project" value="TreeGrafter"/>
</dbReference>
<comment type="similarity">
    <text evidence="1">Belongs to the syntaxin family.</text>
</comment>
<keyword evidence="6" id="KW-1185">Reference proteome</keyword>
<evidence type="ECO:0000313" key="6">
    <source>
        <dbReference type="Proteomes" id="UP000092461"/>
    </source>
</evidence>
<dbReference type="GO" id="GO:0048278">
    <property type="term" value="P:vesicle docking"/>
    <property type="evidence" value="ECO:0007669"/>
    <property type="project" value="TreeGrafter"/>
</dbReference>
<dbReference type="VEuPathDB" id="VectorBase:LLONM1_000072"/>
<dbReference type="EMBL" id="GITU01008510">
    <property type="protein sequence ID" value="MBC1177213.1"/>
    <property type="molecule type" value="Transcribed_RNA"/>
</dbReference>
<keyword evidence="2" id="KW-0472">Membrane</keyword>
<dbReference type="InterPro" id="IPR059001">
    <property type="entry name" value="STX17_N"/>
</dbReference>
<evidence type="ECO:0000313" key="4">
    <source>
        <dbReference type="EMBL" id="MBC1177213.1"/>
    </source>
</evidence>
<dbReference type="GO" id="GO:0031201">
    <property type="term" value="C:SNARE complex"/>
    <property type="evidence" value="ECO:0007669"/>
    <property type="project" value="TreeGrafter"/>
</dbReference>
<dbReference type="GO" id="GO:0006887">
    <property type="term" value="P:exocytosis"/>
    <property type="evidence" value="ECO:0007669"/>
    <property type="project" value="TreeGrafter"/>
</dbReference>
<feature type="domain" description="T-SNARE coiled-coil homology" evidence="3">
    <location>
        <begin position="158"/>
        <end position="209"/>
    </location>
</feature>
<dbReference type="InterPro" id="IPR000727">
    <property type="entry name" value="T_SNARE_dom"/>
</dbReference>
<name>A0A1B0CCK3_LUTLO</name>
<dbReference type="PANTHER" id="PTHR19957:SF139">
    <property type="entry name" value="SYNTAXIN-17"/>
    <property type="match status" value="1"/>
</dbReference>
<dbReference type="VEuPathDB" id="VectorBase:LLOJ002071"/>
<dbReference type="GO" id="GO:0005886">
    <property type="term" value="C:plasma membrane"/>
    <property type="evidence" value="ECO:0007669"/>
    <property type="project" value="TreeGrafter"/>
</dbReference>
<organism evidence="5 6">
    <name type="scientific">Lutzomyia longipalpis</name>
    <name type="common">Sand fly</name>
    <dbReference type="NCBI Taxonomy" id="7200"/>
    <lineage>
        <taxon>Eukaryota</taxon>
        <taxon>Metazoa</taxon>
        <taxon>Ecdysozoa</taxon>
        <taxon>Arthropoda</taxon>
        <taxon>Hexapoda</taxon>
        <taxon>Insecta</taxon>
        <taxon>Pterygota</taxon>
        <taxon>Neoptera</taxon>
        <taxon>Endopterygota</taxon>
        <taxon>Diptera</taxon>
        <taxon>Nematocera</taxon>
        <taxon>Psychodoidea</taxon>
        <taxon>Psychodidae</taxon>
        <taxon>Lutzomyia</taxon>
        <taxon>Lutzomyia</taxon>
    </lineage>
</organism>
<keyword evidence="2" id="KW-1133">Transmembrane helix</keyword>
<dbReference type="GO" id="GO:0000149">
    <property type="term" value="F:SNARE binding"/>
    <property type="evidence" value="ECO:0007669"/>
    <property type="project" value="TreeGrafter"/>
</dbReference>
<dbReference type="SUPFAM" id="SSF47661">
    <property type="entry name" value="t-snare proteins"/>
    <property type="match status" value="1"/>
</dbReference>
<dbReference type="Gene3D" id="1.20.5.110">
    <property type="match status" value="1"/>
</dbReference>
<feature type="transmembrane region" description="Helical" evidence="2">
    <location>
        <begin position="240"/>
        <end position="259"/>
    </location>
</feature>
<dbReference type="Proteomes" id="UP000092461">
    <property type="component" value="Unassembled WGS sequence"/>
</dbReference>
<dbReference type="SMART" id="SM00397">
    <property type="entry name" value="t_SNARE"/>
    <property type="match status" value="1"/>
</dbReference>
<keyword evidence="2" id="KW-0812">Transmembrane</keyword>
<proteinExistence type="inferred from homology"/>
<evidence type="ECO:0000256" key="2">
    <source>
        <dbReference type="SAM" id="Phobius"/>
    </source>
</evidence>
<evidence type="ECO:0000256" key="1">
    <source>
        <dbReference type="ARBA" id="ARBA00009063"/>
    </source>
</evidence>
<dbReference type="EnsemblMetazoa" id="LLOJ002071-RA">
    <property type="protein sequence ID" value="LLOJ002071-PA"/>
    <property type="gene ID" value="LLOJ002071"/>
</dbReference>
<dbReference type="InterPro" id="IPR045242">
    <property type="entry name" value="Syntaxin"/>
</dbReference>
<dbReference type="PANTHER" id="PTHR19957">
    <property type="entry name" value="SYNTAXIN"/>
    <property type="match status" value="1"/>
</dbReference>
<evidence type="ECO:0000259" key="3">
    <source>
        <dbReference type="PROSITE" id="PS50192"/>
    </source>
</evidence>
<dbReference type="Pfam" id="PF26585">
    <property type="entry name" value="STX17_N"/>
    <property type="match status" value="1"/>
</dbReference>
<sequence length="280" mass="31496">MSCSEGMPLKMAEISIRKFNEDAIPTHLGLLRNHKSQIEKSLALHDWERVKREEINATRVIKQLKNLLLEMEILRDKINAEEVPKFDDLTNKSRREAIESIQEFVELKLKSPDKSRSPVFSDDDAPDVLEPDIPCLESEFQLTEHQLKAREACLMEYENLHREVEGIHELFHKFSTNVHEQAESVEQVSENVTETQENVQQGEQNLRTALKYKKAMYPVCGALLGTCIGGPIGFFAGLKAGGLAAVGCGILGFTGGEILKRKEREGIEEAPEAAESPKDK</sequence>
<dbReference type="GO" id="GO:0012505">
    <property type="term" value="C:endomembrane system"/>
    <property type="evidence" value="ECO:0007669"/>
    <property type="project" value="TreeGrafter"/>
</dbReference>
<protein>
    <submittedName>
        <fullName evidence="4">Putative snare protein pep12/vam3/syntaxin 7/syntaxin 17</fullName>
    </submittedName>
</protein>
<reference evidence="5" key="3">
    <citation type="submission" date="2020-05" db="UniProtKB">
        <authorList>
            <consortium name="EnsemblMetazoa"/>
        </authorList>
    </citation>
    <scope>IDENTIFICATION</scope>
    <source>
        <strain evidence="5">Jacobina</strain>
    </source>
</reference>